<sequence length="370" mass="42147">MVFDVVNHAKMPRWNRRFLNGYWIIAVLCIVASVVIARINSFMNAQDFPIALLGQYACWTCVGLLVVEAAMRLLKRWSDYIVIAGSLVLSLNLIAAFPLVLPTLATLFLPILTSIFYFQRHKIGFALLVTVSSFWILYGVKLRHMPFYSWIDLFVMTNVLVVGTIVGLEVMRRGSDLMKDLRSTIASEQDLLVKNILMDKLAKTDALTGLYNHMSFHEYLEELIRQGEQNELTFQLALLDIDHFKKVNDTYGHRAGDAVLKKVASIFQEMVSPNDFPARYGGEEFAILFTETDIRDAMQQLERIRHHISAVRHDELSGNPITISIGLHAYRKGCTKEDLFGGADTALYRAKHKGRNRIELFQEERVTLSS</sequence>
<evidence type="ECO:0000256" key="1">
    <source>
        <dbReference type="SAM" id="Phobius"/>
    </source>
</evidence>
<feature type="transmembrane region" description="Helical" evidence="1">
    <location>
        <begin position="147"/>
        <end position="168"/>
    </location>
</feature>
<keyword evidence="1" id="KW-0812">Transmembrane</keyword>
<keyword evidence="3" id="KW-0548">Nucleotidyltransferase</keyword>
<dbReference type="PROSITE" id="PS50887">
    <property type="entry name" value="GGDEF"/>
    <property type="match status" value="1"/>
</dbReference>
<feature type="transmembrane region" description="Helical" evidence="1">
    <location>
        <begin position="80"/>
        <end position="111"/>
    </location>
</feature>
<feature type="domain" description="GGDEF" evidence="2">
    <location>
        <begin position="232"/>
        <end position="363"/>
    </location>
</feature>
<accession>A0ABU9DDP6</accession>
<reference evidence="3 4" key="1">
    <citation type="submission" date="2024-04" db="EMBL/GenBank/DDBJ databases">
        <title>draft genome sequnece of Paenibacillus filicis.</title>
        <authorList>
            <person name="Kim D.-U."/>
        </authorList>
    </citation>
    <scope>NUCLEOTIDE SEQUENCE [LARGE SCALE GENOMIC DNA]</scope>
    <source>
        <strain evidence="3 4">KACC14197</strain>
    </source>
</reference>
<dbReference type="InterPro" id="IPR029787">
    <property type="entry name" value="Nucleotide_cyclase"/>
</dbReference>
<dbReference type="InterPro" id="IPR043128">
    <property type="entry name" value="Rev_trsase/Diguanyl_cyclase"/>
</dbReference>
<dbReference type="InterPro" id="IPR050469">
    <property type="entry name" value="Diguanylate_Cyclase"/>
</dbReference>
<dbReference type="Pfam" id="PF00990">
    <property type="entry name" value="GGDEF"/>
    <property type="match status" value="1"/>
</dbReference>
<comment type="caution">
    <text evidence="3">The sequence shown here is derived from an EMBL/GenBank/DDBJ whole genome shotgun (WGS) entry which is preliminary data.</text>
</comment>
<dbReference type="InterPro" id="IPR000160">
    <property type="entry name" value="GGDEF_dom"/>
</dbReference>
<keyword evidence="3" id="KW-0808">Transferase</keyword>
<name>A0ABU9DDP6_9BACL</name>
<keyword evidence="1" id="KW-0472">Membrane</keyword>
<dbReference type="PANTHER" id="PTHR45138:SF9">
    <property type="entry name" value="DIGUANYLATE CYCLASE DGCM-RELATED"/>
    <property type="match status" value="1"/>
</dbReference>
<dbReference type="RefSeq" id="WP_341414021.1">
    <property type="nucleotide sequence ID" value="NZ_JBBPCC010000001.1"/>
</dbReference>
<feature type="transmembrane region" description="Helical" evidence="1">
    <location>
        <begin position="20"/>
        <end position="39"/>
    </location>
</feature>
<dbReference type="EC" id="2.7.7.65" evidence="3"/>
<proteinExistence type="predicted"/>
<dbReference type="SUPFAM" id="SSF55073">
    <property type="entry name" value="Nucleotide cyclase"/>
    <property type="match status" value="1"/>
</dbReference>
<protein>
    <submittedName>
        <fullName evidence="3">GGDEF domain-containing protein</fullName>
        <ecNumber evidence="3">2.7.7.65</ecNumber>
    </submittedName>
</protein>
<dbReference type="Gene3D" id="3.30.70.270">
    <property type="match status" value="1"/>
</dbReference>
<feature type="transmembrane region" description="Helical" evidence="1">
    <location>
        <begin position="123"/>
        <end position="141"/>
    </location>
</feature>
<feature type="transmembrane region" description="Helical" evidence="1">
    <location>
        <begin position="51"/>
        <end position="74"/>
    </location>
</feature>
<evidence type="ECO:0000259" key="2">
    <source>
        <dbReference type="PROSITE" id="PS50887"/>
    </source>
</evidence>
<dbReference type="SMART" id="SM00267">
    <property type="entry name" value="GGDEF"/>
    <property type="match status" value="1"/>
</dbReference>
<keyword evidence="1" id="KW-1133">Transmembrane helix</keyword>
<dbReference type="PANTHER" id="PTHR45138">
    <property type="entry name" value="REGULATORY COMPONENTS OF SENSORY TRANSDUCTION SYSTEM"/>
    <property type="match status" value="1"/>
</dbReference>
<dbReference type="EMBL" id="JBBPCC010000001">
    <property type="protein sequence ID" value="MEK8126981.1"/>
    <property type="molecule type" value="Genomic_DNA"/>
</dbReference>
<dbReference type="NCBIfam" id="TIGR00254">
    <property type="entry name" value="GGDEF"/>
    <property type="match status" value="1"/>
</dbReference>
<dbReference type="GO" id="GO:0052621">
    <property type="term" value="F:diguanylate cyclase activity"/>
    <property type="evidence" value="ECO:0007669"/>
    <property type="project" value="UniProtKB-EC"/>
</dbReference>
<evidence type="ECO:0000313" key="3">
    <source>
        <dbReference type="EMBL" id="MEK8126981.1"/>
    </source>
</evidence>
<evidence type="ECO:0000313" key="4">
    <source>
        <dbReference type="Proteomes" id="UP001469365"/>
    </source>
</evidence>
<gene>
    <name evidence="3" type="ORF">WMW72_03560</name>
</gene>
<keyword evidence="4" id="KW-1185">Reference proteome</keyword>
<dbReference type="CDD" id="cd01949">
    <property type="entry name" value="GGDEF"/>
    <property type="match status" value="1"/>
</dbReference>
<dbReference type="Proteomes" id="UP001469365">
    <property type="component" value="Unassembled WGS sequence"/>
</dbReference>
<organism evidence="3 4">
    <name type="scientific">Paenibacillus filicis</name>
    <dbReference type="NCBI Taxonomy" id="669464"/>
    <lineage>
        <taxon>Bacteria</taxon>
        <taxon>Bacillati</taxon>
        <taxon>Bacillota</taxon>
        <taxon>Bacilli</taxon>
        <taxon>Bacillales</taxon>
        <taxon>Paenibacillaceae</taxon>
        <taxon>Paenibacillus</taxon>
    </lineage>
</organism>